<evidence type="ECO:0000256" key="7">
    <source>
        <dbReference type="ARBA" id="ARBA00022884"/>
    </source>
</evidence>
<keyword evidence="6" id="KW-0378">Hydrolase</keyword>
<dbReference type="Gene3D" id="1.10.1520.10">
    <property type="entry name" value="Ribonuclease III domain"/>
    <property type="match status" value="1"/>
</dbReference>
<dbReference type="PANTHER" id="PTHR11207:SF0">
    <property type="entry name" value="RIBONUCLEASE 3"/>
    <property type="match status" value="1"/>
</dbReference>
<proteinExistence type="inferred from homology"/>
<dbReference type="Gene3D" id="3.30.160.20">
    <property type="match status" value="1"/>
</dbReference>
<dbReference type="PROSITE" id="PS50137">
    <property type="entry name" value="DS_RBD"/>
    <property type="match status" value="1"/>
</dbReference>
<evidence type="ECO:0000259" key="10">
    <source>
        <dbReference type="PROSITE" id="PS50142"/>
    </source>
</evidence>
<accession>A0A382T2I9</accession>
<dbReference type="InterPro" id="IPR011907">
    <property type="entry name" value="RNase_III"/>
</dbReference>
<dbReference type="Pfam" id="PF00035">
    <property type="entry name" value="dsrm"/>
    <property type="match status" value="1"/>
</dbReference>
<evidence type="ECO:0000313" key="11">
    <source>
        <dbReference type="EMBL" id="SVD16364.1"/>
    </source>
</evidence>
<comment type="similarity">
    <text evidence="2">Belongs to the ribonuclease III family.</text>
</comment>
<dbReference type="GO" id="GO:0006364">
    <property type="term" value="P:rRNA processing"/>
    <property type="evidence" value="ECO:0007669"/>
    <property type="project" value="InterPro"/>
</dbReference>
<keyword evidence="5" id="KW-0255">Endonuclease</keyword>
<evidence type="ECO:0000256" key="2">
    <source>
        <dbReference type="ARBA" id="ARBA00010183"/>
    </source>
</evidence>
<dbReference type="InterPro" id="IPR036389">
    <property type="entry name" value="RNase_III_sf"/>
</dbReference>
<dbReference type="GO" id="GO:0010468">
    <property type="term" value="P:regulation of gene expression"/>
    <property type="evidence" value="ECO:0007669"/>
    <property type="project" value="TreeGrafter"/>
</dbReference>
<gene>
    <name evidence="11" type="ORF">METZ01_LOCUS369218</name>
</gene>
<dbReference type="GO" id="GO:0004525">
    <property type="term" value="F:ribonuclease III activity"/>
    <property type="evidence" value="ECO:0007669"/>
    <property type="project" value="UniProtKB-EC"/>
</dbReference>
<evidence type="ECO:0000256" key="5">
    <source>
        <dbReference type="ARBA" id="ARBA00022759"/>
    </source>
</evidence>
<feature type="domain" description="DRBM" evidence="9">
    <location>
        <begin position="161"/>
        <end position="234"/>
    </location>
</feature>
<protein>
    <recommendedName>
        <fullName evidence="3">ribonuclease III</fullName>
        <ecNumber evidence="3">3.1.26.3</ecNumber>
    </recommendedName>
</protein>
<sequence length="234" mass="25866">MDALINEIETVIGIKFNQKDLLYKSITHKSLLNEDSDLSLESNERLEFLGDSIIQISVSDLLYKNHPDWAEGTLSQARSKLVNRESLAKLSIKLGLGKYLQISRGEEESDGRNKESNLADVFEALVGAIFLDQGFHNAQSFVNSFMIPLDIENPTTKDLLDPKSILQIKIHKHNKSSQTGKRLKYNTLSISGKSPNQVFTVDVSMDNKVLGKGTGSKKSEAEQNAASDALTTLA</sequence>
<dbReference type="SMART" id="SM00535">
    <property type="entry name" value="RIBOc"/>
    <property type="match status" value="1"/>
</dbReference>
<dbReference type="SUPFAM" id="SSF54768">
    <property type="entry name" value="dsRNA-binding domain-like"/>
    <property type="match status" value="1"/>
</dbReference>
<organism evidence="11">
    <name type="scientific">marine metagenome</name>
    <dbReference type="NCBI Taxonomy" id="408172"/>
    <lineage>
        <taxon>unclassified sequences</taxon>
        <taxon>metagenomes</taxon>
        <taxon>ecological metagenomes</taxon>
    </lineage>
</organism>
<keyword evidence="7" id="KW-0694">RNA-binding</keyword>
<feature type="domain" description="RNase III" evidence="10">
    <location>
        <begin position="5"/>
        <end position="134"/>
    </location>
</feature>
<dbReference type="Pfam" id="PF14622">
    <property type="entry name" value="Ribonucleas_3_3"/>
    <property type="match status" value="1"/>
</dbReference>
<evidence type="ECO:0000256" key="8">
    <source>
        <dbReference type="SAM" id="MobiDB-lite"/>
    </source>
</evidence>
<dbReference type="CDD" id="cd00593">
    <property type="entry name" value="RIBOc"/>
    <property type="match status" value="1"/>
</dbReference>
<feature type="compositionally biased region" description="Polar residues" evidence="8">
    <location>
        <begin position="222"/>
        <end position="234"/>
    </location>
</feature>
<name>A0A382T2I9_9ZZZZ</name>
<evidence type="ECO:0000256" key="6">
    <source>
        <dbReference type="ARBA" id="ARBA00022801"/>
    </source>
</evidence>
<dbReference type="CDD" id="cd10845">
    <property type="entry name" value="DSRM_RNAse_III_family"/>
    <property type="match status" value="1"/>
</dbReference>
<evidence type="ECO:0000256" key="4">
    <source>
        <dbReference type="ARBA" id="ARBA00022722"/>
    </source>
</evidence>
<dbReference type="SMART" id="SM00358">
    <property type="entry name" value="DSRM"/>
    <property type="match status" value="1"/>
</dbReference>
<evidence type="ECO:0000256" key="3">
    <source>
        <dbReference type="ARBA" id="ARBA00012177"/>
    </source>
</evidence>
<evidence type="ECO:0000259" key="9">
    <source>
        <dbReference type="PROSITE" id="PS50137"/>
    </source>
</evidence>
<dbReference type="InterPro" id="IPR014720">
    <property type="entry name" value="dsRBD_dom"/>
</dbReference>
<dbReference type="InterPro" id="IPR000999">
    <property type="entry name" value="RNase_III_dom"/>
</dbReference>
<reference evidence="11" key="1">
    <citation type="submission" date="2018-05" db="EMBL/GenBank/DDBJ databases">
        <authorList>
            <person name="Lanie J.A."/>
            <person name="Ng W.-L."/>
            <person name="Kazmierczak K.M."/>
            <person name="Andrzejewski T.M."/>
            <person name="Davidsen T.M."/>
            <person name="Wayne K.J."/>
            <person name="Tettelin H."/>
            <person name="Glass J.I."/>
            <person name="Rusch D."/>
            <person name="Podicherti R."/>
            <person name="Tsui H.-C.T."/>
            <person name="Winkler M.E."/>
        </authorList>
    </citation>
    <scope>NUCLEOTIDE SEQUENCE</scope>
</reference>
<dbReference type="GO" id="GO:0003725">
    <property type="term" value="F:double-stranded RNA binding"/>
    <property type="evidence" value="ECO:0007669"/>
    <property type="project" value="TreeGrafter"/>
</dbReference>
<dbReference type="SUPFAM" id="SSF69065">
    <property type="entry name" value="RNase III domain-like"/>
    <property type="match status" value="1"/>
</dbReference>
<dbReference type="PANTHER" id="PTHR11207">
    <property type="entry name" value="RIBONUCLEASE III"/>
    <property type="match status" value="1"/>
</dbReference>
<comment type="catalytic activity">
    <reaction evidence="1">
        <text>Endonucleolytic cleavage to 5'-phosphomonoester.</text>
        <dbReference type="EC" id="3.1.26.3"/>
    </reaction>
</comment>
<keyword evidence="4" id="KW-0540">Nuclease</keyword>
<dbReference type="PROSITE" id="PS00517">
    <property type="entry name" value="RNASE_3_1"/>
    <property type="match status" value="1"/>
</dbReference>
<dbReference type="HAMAP" id="MF_00104">
    <property type="entry name" value="RNase_III"/>
    <property type="match status" value="1"/>
</dbReference>
<dbReference type="EC" id="3.1.26.3" evidence="3"/>
<evidence type="ECO:0000256" key="1">
    <source>
        <dbReference type="ARBA" id="ARBA00000109"/>
    </source>
</evidence>
<dbReference type="PROSITE" id="PS50142">
    <property type="entry name" value="RNASE_3_2"/>
    <property type="match status" value="1"/>
</dbReference>
<dbReference type="FunFam" id="1.10.1520.10:FF:000001">
    <property type="entry name" value="Ribonuclease 3"/>
    <property type="match status" value="1"/>
</dbReference>
<dbReference type="NCBIfam" id="TIGR02191">
    <property type="entry name" value="RNaseIII"/>
    <property type="match status" value="1"/>
</dbReference>
<dbReference type="AlphaFoldDB" id="A0A382T2I9"/>
<feature type="region of interest" description="Disordered" evidence="8">
    <location>
        <begin position="212"/>
        <end position="234"/>
    </location>
</feature>
<dbReference type="EMBL" id="UINC01133435">
    <property type="protein sequence ID" value="SVD16364.1"/>
    <property type="molecule type" value="Genomic_DNA"/>
</dbReference>